<proteinExistence type="predicted"/>
<comment type="caution">
    <text evidence="1">The sequence shown here is derived from an EMBL/GenBank/DDBJ whole genome shotgun (WGS) entry which is preliminary data.</text>
</comment>
<dbReference type="Proteomes" id="UP000225548">
    <property type="component" value="Unassembled WGS sequence"/>
</dbReference>
<organism evidence="1 2">
    <name type="scientific">Sanguibacter antarcticus</name>
    <dbReference type="NCBI Taxonomy" id="372484"/>
    <lineage>
        <taxon>Bacteria</taxon>
        <taxon>Bacillati</taxon>
        <taxon>Actinomycetota</taxon>
        <taxon>Actinomycetes</taxon>
        <taxon>Micrococcales</taxon>
        <taxon>Sanguibacteraceae</taxon>
        <taxon>Sanguibacter</taxon>
    </lineage>
</organism>
<dbReference type="RefSeq" id="WP_098455387.1">
    <property type="nucleotide sequence ID" value="NZ_PDJG01000001.1"/>
</dbReference>
<protein>
    <submittedName>
        <fullName evidence="1">Uncharacterized protein</fullName>
    </submittedName>
</protein>
<sequence>MVPAHDFRDTRAMNVAELRLKRRVLRHEATQVAHWRRLVRARLDLTVARAVLPERVGGAATQYLGTDAPGPDIAHYRLVSMVHGTGDQMPVADLPSLRAADDALAAYEVRIRCELAVATDLLVERLSADPSIVAMNLSSVES</sequence>
<reference evidence="1 2" key="1">
    <citation type="submission" date="2017-10" db="EMBL/GenBank/DDBJ databases">
        <title>Sequencing the genomes of 1000 actinobacteria strains.</title>
        <authorList>
            <person name="Klenk H.-P."/>
        </authorList>
    </citation>
    <scope>NUCLEOTIDE SEQUENCE [LARGE SCALE GENOMIC DNA]</scope>
    <source>
        <strain evidence="1 2">DSM 18966</strain>
    </source>
</reference>
<name>A0A2A9E5W3_9MICO</name>
<gene>
    <name evidence="1" type="ORF">ATL42_2244</name>
</gene>
<evidence type="ECO:0000313" key="2">
    <source>
        <dbReference type="Proteomes" id="UP000225548"/>
    </source>
</evidence>
<dbReference type="AlphaFoldDB" id="A0A2A9E5W3"/>
<dbReference type="EMBL" id="PDJG01000001">
    <property type="protein sequence ID" value="PFG34338.1"/>
    <property type="molecule type" value="Genomic_DNA"/>
</dbReference>
<evidence type="ECO:0000313" key="1">
    <source>
        <dbReference type="EMBL" id="PFG34338.1"/>
    </source>
</evidence>
<accession>A0A2A9E5W3</accession>
<keyword evidence="2" id="KW-1185">Reference proteome</keyword>
<dbReference type="OrthoDB" id="4826063at2"/>